<gene>
    <name evidence="3" type="ORF">IWX46DRAFT_641292</name>
</gene>
<evidence type="ECO:0000313" key="3">
    <source>
        <dbReference type="EMBL" id="KAK7543722.1"/>
    </source>
</evidence>
<organism evidence="3 4">
    <name type="scientific">Phyllosticta citricarpa</name>
    <dbReference type="NCBI Taxonomy" id="55181"/>
    <lineage>
        <taxon>Eukaryota</taxon>
        <taxon>Fungi</taxon>
        <taxon>Dikarya</taxon>
        <taxon>Ascomycota</taxon>
        <taxon>Pezizomycotina</taxon>
        <taxon>Dothideomycetes</taxon>
        <taxon>Dothideomycetes incertae sedis</taxon>
        <taxon>Botryosphaeriales</taxon>
        <taxon>Phyllostictaceae</taxon>
        <taxon>Phyllosticta</taxon>
    </lineage>
</organism>
<comment type="caution">
    <text evidence="3">The sequence shown here is derived from an EMBL/GenBank/DDBJ whole genome shotgun (WGS) entry which is preliminary data.</text>
</comment>
<reference evidence="3 4" key="1">
    <citation type="submission" date="2024-04" db="EMBL/GenBank/DDBJ databases">
        <title>Phyllosticta paracitricarpa is synonymous to the EU quarantine fungus P. citricarpa based on phylogenomic analyses.</title>
        <authorList>
            <consortium name="Lawrence Berkeley National Laboratory"/>
            <person name="Van Ingen-Buijs V.A."/>
            <person name="Van Westerhoven A.C."/>
            <person name="Haridas S."/>
            <person name="Skiadas P."/>
            <person name="Martin F."/>
            <person name="Groenewald J.Z."/>
            <person name="Crous P.W."/>
            <person name="Seidl M.F."/>
        </authorList>
    </citation>
    <scope>NUCLEOTIDE SEQUENCE [LARGE SCALE GENOMIC DNA]</scope>
    <source>
        <strain evidence="3 4">CBS 122670</strain>
    </source>
</reference>
<feature type="coiled-coil region" evidence="1">
    <location>
        <begin position="173"/>
        <end position="204"/>
    </location>
</feature>
<feature type="region of interest" description="Disordered" evidence="2">
    <location>
        <begin position="1"/>
        <end position="35"/>
    </location>
</feature>
<keyword evidence="4" id="KW-1185">Reference proteome</keyword>
<protein>
    <submittedName>
        <fullName evidence="3">Uncharacterized protein</fullName>
    </submittedName>
</protein>
<dbReference type="EMBL" id="JBBPDW010000019">
    <property type="protein sequence ID" value="KAK7543722.1"/>
    <property type="molecule type" value="Genomic_DNA"/>
</dbReference>
<sequence length="204" mass="22421">MAADTLPGSPDSPHGNVSGSSQSCQDVWENDLREADMNQLTEQQANGEYENQGYGIYWGNVNMLPFIPGRDLPISTELSITDLLGPDRDPGIFPPTPIPRDRASAMAKTRFPGLGNNRERQVQKRHTGMGRTIQSRRAAHDLIDAGSSLPPILSKYGGLDDDDDDDDEGCEACKKKDEQIKALKEELEKVKKELAEAKAEASRL</sequence>
<name>A0ABR1MAZ6_9PEZI</name>
<accession>A0ABR1MAZ6</accession>
<keyword evidence="1" id="KW-0175">Coiled coil</keyword>
<feature type="compositionally biased region" description="Polar residues" evidence="2">
    <location>
        <begin position="15"/>
        <end position="25"/>
    </location>
</feature>
<evidence type="ECO:0000256" key="1">
    <source>
        <dbReference type="SAM" id="Coils"/>
    </source>
</evidence>
<dbReference type="Proteomes" id="UP001365128">
    <property type="component" value="Unassembled WGS sequence"/>
</dbReference>
<evidence type="ECO:0000256" key="2">
    <source>
        <dbReference type="SAM" id="MobiDB-lite"/>
    </source>
</evidence>
<evidence type="ECO:0000313" key="4">
    <source>
        <dbReference type="Proteomes" id="UP001365128"/>
    </source>
</evidence>
<proteinExistence type="predicted"/>